<evidence type="ECO:0000313" key="2">
    <source>
        <dbReference type="Proteomes" id="UP000319627"/>
    </source>
</evidence>
<accession>A0A562IKA2</accession>
<name>A0A562IKA2_9GAMM</name>
<keyword evidence="2" id="KW-1185">Reference proteome</keyword>
<dbReference type="RefSeq" id="WP_144571441.1">
    <property type="nucleotide sequence ID" value="NZ_VLKG01000005.1"/>
</dbReference>
<dbReference type="AlphaFoldDB" id="A0A562IKA2"/>
<sequence>MKIAGLCCIALLVFLGHLIPNSPAHFWLECFTWPKDWQPVGVTGRLVQGRIEQLGWLGPVTWDTNLWPPRLSMEAGLQQQNWQVQLEGWPWQWQARVWPTHKQPTPQTAVHLEGDWHGQVQIQGQGLVCQSASGQIQGQWLQLVSPWSMPLGQAQISLLCAKEPQLKLSVQQPESHQLNMEAYPYAQRSHWQGQLASGSEWVPILRQLGWLGADEHRFERNLSW</sequence>
<reference evidence="1 2" key="1">
    <citation type="submission" date="2019-07" db="EMBL/GenBank/DDBJ databases">
        <title>Genomic Encyclopedia of Type Strains, Phase I: the one thousand microbial genomes (KMG-I) project.</title>
        <authorList>
            <person name="Kyrpides N."/>
        </authorList>
    </citation>
    <scope>NUCLEOTIDE SEQUENCE [LARGE SCALE GENOMIC DNA]</scope>
    <source>
        <strain evidence="1 2">DSM 375</strain>
    </source>
</reference>
<proteinExistence type="predicted"/>
<organism evidence="1 2">
    <name type="scientific">Azomonas agilis</name>
    <dbReference type="NCBI Taxonomy" id="116849"/>
    <lineage>
        <taxon>Bacteria</taxon>
        <taxon>Pseudomonadati</taxon>
        <taxon>Pseudomonadota</taxon>
        <taxon>Gammaproteobacteria</taxon>
        <taxon>Pseudomonadales</taxon>
        <taxon>Pseudomonadaceae</taxon>
        <taxon>Azomonas</taxon>
    </lineage>
</organism>
<protein>
    <submittedName>
        <fullName evidence="1">Type II secretion system protein N (GspN)</fullName>
    </submittedName>
</protein>
<evidence type="ECO:0000313" key="1">
    <source>
        <dbReference type="EMBL" id="TWH71451.1"/>
    </source>
</evidence>
<dbReference type="OrthoDB" id="6086865at2"/>
<gene>
    <name evidence="1" type="ORF">LX59_01738</name>
</gene>
<comment type="caution">
    <text evidence="1">The sequence shown here is derived from an EMBL/GenBank/DDBJ whole genome shotgun (WGS) entry which is preliminary data.</text>
</comment>
<dbReference type="EMBL" id="VLKG01000005">
    <property type="protein sequence ID" value="TWH71451.1"/>
    <property type="molecule type" value="Genomic_DNA"/>
</dbReference>
<dbReference type="Proteomes" id="UP000319627">
    <property type="component" value="Unassembled WGS sequence"/>
</dbReference>